<evidence type="ECO:0000313" key="3">
    <source>
        <dbReference type="EMBL" id="CAK9144415.1"/>
    </source>
</evidence>
<feature type="coiled-coil region" evidence="1">
    <location>
        <begin position="75"/>
        <end position="109"/>
    </location>
</feature>
<name>A0ABC8RIJ9_9AQUA</name>
<evidence type="ECO:0000256" key="1">
    <source>
        <dbReference type="SAM" id="Coils"/>
    </source>
</evidence>
<protein>
    <submittedName>
        <fullName evidence="3">Uncharacterized protein</fullName>
    </submittedName>
</protein>
<comment type="caution">
    <text evidence="3">The sequence shown here is derived from an EMBL/GenBank/DDBJ whole genome shotgun (WGS) entry which is preliminary data.</text>
</comment>
<feature type="region of interest" description="Disordered" evidence="2">
    <location>
        <begin position="34"/>
        <end position="62"/>
    </location>
</feature>
<organism evidence="3 4">
    <name type="scientific">Ilex paraguariensis</name>
    <name type="common">yerba mate</name>
    <dbReference type="NCBI Taxonomy" id="185542"/>
    <lineage>
        <taxon>Eukaryota</taxon>
        <taxon>Viridiplantae</taxon>
        <taxon>Streptophyta</taxon>
        <taxon>Embryophyta</taxon>
        <taxon>Tracheophyta</taxon>
        <taxon>Spermatophyta</taxon>
        <taxon>Magnoliopsida</taxon>
        <taxon>eudicotyledons</taxon>
        <taxon>Gunneridae</taxon>
        <taxon>Pentapetalae</taxon>
        <taxon>asterids</taxon>
        <taxon>campanulids</taxon>
        <taxon>Aquifoliales</taxon>
        <taxon>Aquifoliaceae</taxon>
        <taxon>Ilex</taxon>
    </lineage>
</organism>
<gene>
    <name evidence="3" type="ORF">ILEXP_LOCUS12166</name>
</gene>
<keyword evidence="4" id="KW-1185">Reference proteome</keyword>
<accession>A0ABC8RIJ9</accession>
<keyword evidence="1" id="KW-0175">Coiled coil</keyword>
<reference evidence="3 4" key="1">
    <citation type="submission" date="2024-02" db="EMBL/GenBank/DDBJ databases">
        <authorList>
            <person name="Vignale AGUSTIN F."/>
            <person name="Sosa J E."/>
            <person name="Modenutti C."/>
        </authorList>
    </citation>
    <scope>NUCLEOTIDE SEQUENCE [LARGE SCALE GENOMIC DNA]</scope>
</reference>
<dbReference type="Proteomes" id="UP001642360">
    <property type="component" value="Unassembled WGS sequence"/>
</dbReference>
<proteinExistence type="predicted"/>
<sequence length="113" mass="12911">MLVVFCIDTGDLGLTPDEIIRVCNLSQIEGVKEDIATPSKKRRKRTQKSPLSPPSNPLTSKERFTVAELEMSFTLAMLRGQFFEVENERDEMREENARLKEEIKALKIRNLGS</sequence>
<dbReference type="AlphaFoldDB" id="A0ABC8RIJ9"/>
<evidence type="ECO:0000256" key="2">
    <source>
        <dbReference type="SAM" id="MobiDB-lite"/>
    </source>
</evidence>
<dbReference type="EMBL" id="CAUOFW020001391">
    <property type="protein sequence ID" value="CAK9144415.1"/>
    <property type="molecule type" value="Genomic_DNA"/>
</dbReference>
<evidence type="ECO:0000313" key="4">
    <source>
        <dbReference type="Proteomes" id="UP001642360"/>
    </source>
</evidence>